<proteinExistence type="predicted"/>
<gene>
    <name evidence="1" type="ORF">RF11_12084</name>
</gene>
<dbReference type="Proteomes" id="UP000031668">
    <property type="component" value="Unassembled WGS sequence"/>
</dbReference>
<evidence type="ECO:0000313" key="2">
    <source>
        <dbReference type="Proteomes" id="UP000031668"/>
    </source>
</evidence>
<protein>
    <submittedName>
        <fullName evidence="1">Uncharacterized protein</fullName>
    </submittedName>
</protein>
<reference evidence="1 2" key="1">
    <citation type="journal article" date="2014" name="Genome Biol. Evol.">
        <title>The genome of the myxosporean Thelohanellus kitauei shows adaptations to nutrient acquisition within its fish host.</title>
        <authorList>
            <person name="Yang Y."/>
            <person name="Xiong J."/>
            <person name="Zhou Z."/>
            <person name="Huo F."/>
            <person name="Miao W."/>
            <person name="Ran C."/>
            <person name="Liu Y."/>
            <person name="Zhang J."/>
            <person name="Feng J."/>
            <person name="Wang M."/>
            <person name="Wang M."/>
            <person name="Wang L."/>
            <person name="Yao B."/>
        </authorList>
    </citation>
    <scope>NUCLEOTIDE SEQUENCE [LARGE SCALE GENOMIC DNA]</scope>
    <source>
        <strain evidence="1">Wuqing</strain>
    </source>
</reference>
<comment type="caution">
    <text evidence="1">The sequence shown here is derived from an EMBL/GenBank/DDBJ whole genome shotgun (WGS) entry which is preliminary data.</text>
</comment>
<name>A0A0C2J7W5_THEKT</name>
<evidence type="ECO:0000313" key="1">
    <source>
        <dbReference type="EMBL" id="KII65178.1"/>
    </source>
</evidence>
<sequence length="110" mass="12634">MSLRKSVSQEMKETVVKFCIVDGKTKPRRLALSEFQEQQSGELLKIIEDTLDSKRVKRERQTSLIEVFKDRIVDLIKDGIQYSTQGLVEKLGLDVSTSTMWRLLNSLNST</sequence>
<dbReference type="EMBL" id="JWZT01003972">
    <property type="protein sequence ID" value="KII65178.1"/>
    <property type="molecule type" value="Genomic_DNA"/>
</dbReference>
<dbReference type="AlphaFoldDB" id="A0A0C2J7W5"/>
<keyword evidence="2" id="KW-1185">Reference proteome</keyword>
<accession>A0A0C2J7W5</accession>
<organism evidence="1 2">
    <name type="scientific">Thelohanellus kitauei</name>
    <name type="common">Myxosporean</name>
    <dbReference type="NCBI Taxonomy" id="669202"/>
    <lineage>
        <taxon>Eukaryota</taxon>
        <taxon>Metazoa</taxon>
        <taxon>Cnidaria</taxon>
        <taxon>Myxozoa</taxon>
        <taxon>Myxosporea</taxon>
        <taxon>Bivalvulida</taxon>
        <taxon>Platysporina</taxon>
        <taxon>Myxobolidae</taxon>
        <taxon>Thelohanellus</taxon>
    </lineage>
</organism>